<name>A0A2P5DW17_PARAD</name>
<gene>
    <name evidence="1" type="ORF">PanWU01x14_026480</name>
</gene>
<evidence type="ECO:0000313" key="2">
    <source>
        <dbReference type="Proteomes" id="UP000237105"/>
    </source>
</evidence>
<accession>A0A2P5DW17</accession>
<organism evidence="1 2">
    <name type="scientific">Parasponia andersonii</name>
    <name type="common">Sponia andersonii</name>
    <dbReference type="NCBI Taxonomy" id="3476"/>
    <lineage>
        <taxon>Eukaryota</taxon>
        <taxon>Viridiplantae</taxon>
        <taxon>Streptophyta</taxon>
        <taxon>Embryophyta</taxon>
        <taxon>Tracheophyta</taxon>
        <taxon>Spermatophyta</taxon>
        <taxon>Magnoliopsida</taxon>
        <taxon>eudicotyledons</taxon>
        <taxon>Gunneridae</taxon>
        <taxon>Pentapetalae</taxon>
        <taxon>rosids</taxon>
        <taxon>fabids</taxon>
        <taxon>Rosales</taxon>
        <taxon>Cannabaceae</taxon>
        <taxon>Parasponia</taxon>
    </lineage>
</organism>
<keyword evidence="2" id="KW-1185">Reference proteome</keyword>
<proteinExistence type="predicted"/>
<sequence length="58" mass="6557">VVALRFLCQKVSSSTTNFTDGFSFMPRLEITPKSGEYQNRTLSLDLFVSTAVNHHHDL</sequence>
<dbReference type="EMBL" id="JXTB01000013">
    <property type="protein sequence ID" value="PON77487.1"/>
    <property type="molecule type" value="Genomic_DNA"/>
</dbReference>
<reference evidence="2" key="1">
    <citation type="submission" date="2016-06" db="EMBL/GenBank/DDBJ databases">
        <title>Parallel loss of symbiosis genes in relatives of nitrogen-fixing non-legume Parasponia.</title>
        <authorList>
            <person name="Van Velzen R."/>
            <person name="Holmer R."/>
            <person name="Bu F."/>
            <person name="Rutten L."/>
            <person name="Van Zeijl A."/>
            <person name="Liu W."/>
            <person name="Santuari L."/>
            <person name="Cao Q."/>
            <person name="Sharma T."/>
            <person name="Shen D."/>
            <person name="Roswanjaya Y."/>
            <person name="Wardhani T."/>
            <person name="Kalhor M.S."/>
            <person name="Jansen J."/>
            <person name="Van den Hoogen J."/>
            <person name="Gungor B."/>
            <person name="Hartog M."/>
            <person name="Hontelez J."/>
            <person name="Verver J."/>
            <person name="Yang W.-C."/>
            <person name="Schijlen E."/>
            <person name="Repin R."/>
            <person name="Schilthuizen M."/>
            <person name="Schranz E."/>
            <person name="Heidstra R."/>
            <person name="Miyata K."/>
            <person name="Fedorova E."/>
            <person name="Kohlen W."/>
            <person name="Bisseling T."/>
            <person name="Smit S."/>
            <person name="Geurts R."/>
        </authorList>
    </citation>
    <scope>NUCLEOTIDE SEQUENCE [LARGE SCALE GENOMIC DNA]</scope>
    <source>
        <strain evidence="2">cv. WU1-14</strain>
    </source>
</reference>
<comment type="caution">
    <text evidence="1">The sequence shown here is derived from an EMBL/GenBank/DDBJ whole genome shotgun (WGS) entry which is preliminary data.</text>
</comment>
<protein>
    <submittedName>
        <fullName evidence="1">Uncharacterized protein</fullName>
    </submittedName>
</protein>
<feature type="non-terminal residue" evidence="1">
    <location>
        <position position="1"/>
    </location>
</feature>
<evidence type="ECO:0000313" key="1">
    <source>
        <dbReference type="EMBL" id="PON77487.1"/>
    </source>
</evidence>
<dbReference type="Proteomes" id="UP000237105">
    <property type="component" value="Unassembled WGS sequence"/>
</dbReference>
<dbReference type="AlphaFoldDB" id="A0A2P5DW17"/>